<dbReference type="Proteomes" id="UP001472677">
    <property type="component" value="Unassembled WGS sequence"/>
</dbReference>
<protein>
    <recommendedName>
        <fullName evidence="3">RNase H type-1 domain-containing protein</fullName>
    </recommendedName>
</protein>
<reference evidence="1 2" key="1">
    <citation type="journal article" date="2024" name="G3 (Bethesda)">
        <title>Genome assembly of Hibiscus sabdariffa L. provides insights into metabolisms of medicinal natural products.</title>
        <authorList>
            <person name="Kim T."/>
        </authorList>
    </citation>
    <scope>NUCLEOTIDE SEQUENCE [LARGE SCALE GENOMIC DNA]</scope>
    <source>
        <strain evidence="1">TK-2024</strain>
        <tissue evidence="1">Old leaves</tissue>
    </source>
</reference>
<gene>
    <name evidence="1" type="ORF">V6N12_070589</name>
</gene>
<dbReference type="EMBL" id="JBBPBM010000006">
    <property type="protein sequence ID" value="KAK8580309.1"/>
    <property type="molecule type" value="Genomic_DNA"/>
</dbReference>
<accession>A0ABR2FH93</accession>
<evidence type="ECO:0000313" key="2">
    <source>
        <dbReference type="Proteomes" id="UP001472677"/>
    </source>
</evidence>
<comment type="caution">
    <text evidence="1">The sequence shown here is derived from an EMBL/GenBank/DDBJ whole genome shotgun (WGS) entry which is preliminary data.</text>
</comment>
<sequence>MKINALLGTAVTFSFQSFLNPIGVFMGLNPKEKPIILKELGHSEMYPVVVESDNLKVVNLLRQPAAASLGCTPQLCNTLLLHFKNIGQLTSTSQKPPNTRALL</sequence>
<name>A0ABR2FH93_9ROSI</name>
<keyword evidence="2" id="KW-1185">Reference proteome</keyword>
<evidence type="ECO:0000313" key="1">
    <source>
        <dbReference type="EMBL" id="KAK8580309.1"/>
    </source>
</evidence>
<proteinExistence type="predicted"/>
<evidence type="ECO:0008006" key="3">
    <source>
        <dbReference type="Google" id="ProtNLM"/>
    </source>
</evidence>
<organism evidence="1 2">
    <name type="scientific">Hibiscus sabdariffa</name>
    <name type="common">roselle</name>
    <dbReference type="NCBI Taxonomy" id="183260"/>
    <lineage>
        <taxon>Eukaryota</taxon>
        <taxon>Viridiplantae</taxon>
        <taxon>Streptophyta</taxon>
        <taxon>Embryophyta</taxon>
        <taxon>Tracheophyta</taxon>
        <taxon>Spermatophyta</taxon>
        <taxon>Magnoliopsida</taxon>
        <taxon>eudicotyledons</taxon>
        <taxon>Gunneridae</taxon>
        <taxon>Pentapetalae</taxon>
        <taxon>rosids</taxon>
        <taxon>malvids</taxon>
        <taxon>Malvales</taxon>
        <taxon>Malvaceae</taxon>
        <taxon>Malvoideae</taxon>
        <taxon>Hibiscus</taxon>
    </lineage>
</organism>